<dbReference type="CDD" id="cd05233">
    <property type="entry name" value="SDR_c"/>
    <property type="match status" value="1"/>
</dbReference>
<comment type="caution">
    <text evidence="2">The sequence shown here is derived from an EMBL/GenBank/DDBJ whole genome shotgun (WGS) entry which is preliminary data.</text>
</comment>
<organism evidence="2 3">
    <name type="scientific">Novosphingobium malaysiense</name>
    <dbReference type="NCBI Taxonomy" id="1348853"/>
    <lineage>
        <taxon>Bacteria</taxon>
        <taxon>Pseudomonadati</taxon>
        <taxon>Pseudomonadota</taxon>
        <taxon>Alphaproteobacteria</taxon>
        <taxon>Sphingomonadales</taxon>
        <taxon>Sphingomonadaceae</taxon>
        <taxon>Novosphingobium</taxon>
    </lineage>
</organism>
<name>A0A0B1ZIT8_9SPHN</name>
<dbReference type="FunFam" id="3.40.50.720:FF:000084">
    <property type="entry name" value="Short-chain dehydrogenase reductase"/>
    <property type="match status" value="1"/>
</dbReference>
<dbReference type="AlphaFoldDB" id="A0A0B1ZIT8"/>
<dbReference type="Gene3D" id="3.40.50.720">
    <property type="entry name" value="NAD(P)-binding Rossmann-like Domain"/>
    <property type="match status" value="1"/>
</dbReference>
<dbReference type="InterPro" id="IPR036291">
    <property type="entry name" value="NAD(P)-bd_dom_sf"/>
</dbReference>
<gene>
    <name evidence="2" type="ORF">LK12_21930</name>
</gene>
<dbReference type="OrthoDB" id="9789398at2"/>
<dbReference type="RefSeq" id="WP_039289855.1">
    <property type="nucleotide sequence ID" value="NZ_JTDI01000008.1"/>
</dbReference>
<dbReference type="Proteomes" id="UP000031057">
    <property type="component" value="Unassembled WGS sequence"/>
</dbReference>
<dbReference type="Pfam" id="PF13561">
    <property type="entry name" value="adh_short_C2"/>
    <property type="match status" value="1"/>
</dbReference>
<dbReference type="PANTHER" id="PTHR42760">
    <property type="entry name" value="SHORT-CHAIN DEHYDROGENASES/REDUCTASES FAMILY MEMBER"/>
    <property type="match status" value="1"/>
</dbReference>
<dbReference type="STRING" id="1348853.LK12_21930"/>
<dbReference type="InterPro" id="IPR020904">
    <property type="entry name" value="Sc_DH/Rdtase_CS"/>
</dbReference>
<proteinExistence type="inferred from homology"/>
<keyword evidence="3" id="KW-1185">Reference proteome</keyword>
<accession>A0A0B1ZIT8</accession>
<evidence type="ECO:0000313" key="3">
    <source>
        <dbReference type="Proteomes" id="UP000031057"/>
    </source>
</evidence>
<dbReference type="PRINTS" id="PR00080">
    <property type="entry name" value="SDRFAMILY"/>
</dbReference>
<reference evidence="2 3" key="1">
    <citation type="submission" date="2014-10" db="EMBL/GenBank/DDBJ databases">
        <title>Genome sequence of Novosphingobium malaysiense MUSC 273(T).</title>
        <authorList>
            <person name="Lee L.-H."/>
        </authorList>
    </citation>
    <scope>NUCLEOTIDE SEQUENCE [LARGE SCALE GENOMIC DNA]</scope>
    <source>
        <strain evidence="2 3">MUSC 273</strain>
    </source>
</reference>
<evidence type="ECO:0000313" key="2">
    <source>
        <dbReference type="EMBL" id="KHK89183.1"/>
    </source>
</evidence>
<dbReference type="InterPro" id="IPR002347">
    <property type="entry name" value="SDR_fam"/>
</dbReference>
<evidence type="ECO:0000256" key="1">
    <source>
        <dbReference type="ARBA" id="ARBA00006484"/>
    </source>
</evidence>
<dbReference type="PANTHER" id="PTHR42760:SF132">
    <property type="entry name" value="SHORT-CHAIN DEHYDROGENASE_REDUCTASE FAMILY PROTEIN"/>
    <property type="match status" value="1"/>
</dbReference>
<dbReference type="EMBL" id="JTDI01000008">
    <property type="protein sequence ID" value="KHK89183.1"/>
    <property type="molecule type" value="Genomic_DNA"/>
</dbReference>
<sequence length="252" mass="26584">MGKLKGKVAIITGGGQGVGLGIAQAFADQGASLVLTGRSRDKLERVVPDLEARGGKVAVNAADVRSREDAFATVKLAVDTFGGLDVLVNNAQISHQGVALEDNTVEVLDESVQSGLYGSIWHMQAALPHFKARGAGSVINMASYQGTHGAAYFTAYAATKEAIRGLTRAAAREWGPYGIRINNINPSAITEAAERWLEDFPEQAAENLKTVALGRWGNAYEDIGPVAVFLASEDSAYMTGQTLAVEGGMMML</sequence>
<dbReference type="PRINTS" id="PR00081">
    <property type="entry name" value="GDHRDH"/>
</dbReference>
<protein>
    <submittedName>
        <fullName evidence="2">Short-chain dehydrogenase</fullName>
    </submittedName>
</protein>
<comment type="similarity">
    <text evidence="1">Belongs to the short-chain dehydrogenases/reductases (SDR) family.</text>
</comment>
<dbReference type="SUPFAM" id="SSF51735">
    <property type="entry name" value="NAD(P)-binding Rossmann-fold domains"/>
    <property type="match status" value="1"/>
</dbReference>
<dbReference type="GO" id="GO:0016616">
    <property type="term" value="F:oxidoreductase activity, acting on the CH-OH group of donors, NAD or NADP as acceptor"/>
    <property type="evidence" value="ECO:0007669"/>
    <property type="project" value="TreeGrafter"/>
</dbReference>
<dbReference type="PROSITE" id="PS00061">
    <property type="entry name" value="ADH_SHORT"/>
    <property type="match status" value="1"/>
</dbReference>